<feature type="region of interest" description="Disordered" evidence="1">
    <location>
        <begin position="1"/>
        <end position="51"/>
    </location>
</feature>
<evidence type="ECO:0000256" key="1">
    <source>
        <dbReference type="SAM" id="MobiDB-lite"/>
    </source>
</evidence>
<dbReference type="Proteomes" id="UP000039865">
    <property type="component" value="Unassembled WGS sequence"/>
</dbReference>
<feature type="compositionally biased region" description="Polar residues" evidence="1">
    <location>
        <begin position="294"/>
        <end position="308"/>
    </location>
</feature>
<protein>
    <submittedName>
        <fullName evidence="2">Uncharacterized protein</fullName>
    </submittedName>
</protein>
<feature type="compositionally biased region" description="Basic and acidic residues" evidence="1">
    <location>
        <begin position="309"/>
        <end position="348"/>
    </location>
</feature>
<name>A0A077ZNP7_STYLE</name>
<proteinExistence type="predicted"/>
<gene>
    <name evidence="2" type="primary">Contig3621.g3864</name>
    <name evidence="2" type="ORF">STYLEM_539</name>
</gene>
<sequence length="397" mass="44465">MEQNPNNSSGSALLITDSGNTSSYQPRNERGTSASQHDQSPGHKHSTNTAQKVQDHIIRLLNDNNAGENGHNPIDNDDLDVDQLVGNSNNLDDGEEDIKISEACTMEYVSEGIKVVPRNQSKNRNIPAIIIKNLHLSCHSAPVDQLLTKDIGGIVIYSEGELKGIKYSPGYVFIQTDEELIRRNILSKNGTIHGRLCLDLFSIEKTQLPKSFLAEGFGKRAQGPFRFKSLQFNIVNEKYQDDVEENINELFQKVLVKAIEGWAQGAPQTLSVNVIKDAITQNRSLTEMPYTQVMGQASQQSTQSYQDHINQREENKTGSSQKEESKKYDNSEVQKKTKSERQEPDQSKKLQPNSKNQKAEDMKGDYENSGVLSGITREVRDKQMAQKQSSGFCCFKK</sequence>
<dbReference type="EMBL" id="CCKQ01000511">
    <property type="protein sequence ID" value="CDW71592.1"/>
    <property type="molecule type" value="Genomic_DNA"/>
</dbReference>
<feature type="compositionally biased region" description="Basic and acidic residues" evidence="1">
    <location>
        <begin position="357"/>
        <end position="366"/>
    </location>
</feature>
<evidence type="ECO:0000313" key="2">
    <source>
        <dbReference type="EMBL" id="CDW71592.1"/>
    </source>
</evidence>
<keyword evidence="3" id="KW-1185">Reference proteome</keyword>
<dbReference type="InParanoid" id="A0A077ZNP7"/>
<organism evidence="2 3">
    <name type="scientific">Stylonychia lemnae</name>
    <name type="common">Ciliate</name>
    <dbReference type="NCBI Taxonomy" id="5949"/>
    <lineage>
        <taxon>Eukaryota</taxon>
        <taxon>Sar</taxon>
        <taxon>Alveolata</taxon>
        <taxon>Ciliophora</taxon>
        <taxon>Intramacronucleata</taxon>
        <taxon>Spirotrichea</taxon>
        <taxon>Stichotrichia</taxon>
        <taxon>Sporadotrichida</taxon>
        <taxon>Oxytrichidae</taxon>
        <taxon>Stylonychinae</taxon>
        <taxon>Stylonychia</taxon>
    </lineage>
</organism>
<dbReference type="OrthoDB" id="9996906at2759"/>
<feature type="region of interest" description="Disordered" evidence="1">
    <location>
        <begin position="294"/>
        <end position="375"/>
    </location>
</feature>
<accession>A0A077ZNP7</accession>
<feature type="compositionally biased region" description="Polar residues" evidence="1">
    <location>
        <begin position="1"/>
        <end position="39"/>
    </location>
</feature>
<dbReference type="AlphaFoldDB" id="A0A077ZNP7"/>
<evidence type="ECO:0000313" key="3">
    <source>
        <dbReference type="Proteomes" id="UP000039865"/>
    </source>
</evidence>
<reference evidence="2 3" key="1">
    <citation type="submission" date="2014-06" db="EMBL/GenBank/DDBJ databases">
        <authorList>
            <person name="Swart Estienne"/>
        </authorList>
    </citation>
    <scope>NUCLEOTIDE SEQUENCE [LARGE SCALE GENOMIC DNA]</scope>
    <source>
        <strain evidence="2 3">130c</strain>
    </source>
</reference>